<dbReference type="Proteomes" id="UP000004994">
    <property type="component" value="Chromosome 12"/>
</dbReference>
<reference evidence="1" key="2">
    <citation type="submission" date="2019-01" db="UniProtKB">
        <authorList>
            <consortium name="EnsemblPlants"/>
        </authorList>
    </citation>
    <scope>IDENTIFICATION</scope>
    <source>
        <strain evidence="1">cv. Heinz 1706</strain>
    </source>
</reference>
<evidence type="ECO:0000313" key="1">
    <source>
        <dbReference type="EnsemblPlants" id="Solyc12g100210.1.1.1"/>
    </source>
</evidence>
<dbReference type="InParanoid" id="A0A3Q7JE55"/>
<dbReference type="AlphaFoldDB" id="A0A3Q7JE55"/>
<proteinExistence type="predicted"/>
<sequence>MFCIIYSQPYHIITRWRQPKLSSLRFNFGATPFYKAIWRDFNECQYVEKDEGCQDDKGVFWFKNKL</sequence>
<dbReference type="Gramene" id="Solyc12g100210.1.1">
    <property type="protein sequence ID" value="Solyc12g100210.1.1.1"/>
    <property type="gene ID" value="Solyc12g100210.1"/>
</dbReference>
<keyword evidence="2" id="KW-1185">Reference proteome</keyword>
<dbReference type="EnsemblPlants" id="Solyc12g100210.1.1">
    <property type="protein sequence ID" value="Solyc12g100210.1.1.1"/>
    <property type="gene ID" value="Solyc12g100210.1"/>
</dbReference>
<reference evidence="1" key="1">
    <citation type="journal article" date="2012" name="Nature">
        <title>The tomato genome sequence provides insights into fleshy fruit evolution.</title>
        <authorList>
            <consortium name="Tomato Genome Consortium"/>
        </authorList>
    </citation>
    <scope>NUCLEOTIDE SEQUENCE [LARGE SCALE GENOMIC DNA]</scope>
    <source>
        <strain evidence="1">cv. Heinz 1706</strain>
    </source>
</reference>
<organism evidence="1">
    <name type="scientific">Solanum lycopersicum</name>
    <name type="common">Tomato</name>
    <name type="synonym">Lycopersicon esculentum</name>
    <dbReference type="NCBI Taxonomy" id="4081"/>
    <lineage>
        <taxon>Eukaryota</taxon>
        <taxon>Viridiplantae</taxon>
        <taxon>Streptophyta</taxon>
        <taxon>Embryophyta</taxon>
        <taxon>Tracheophyta</taxon>
        <taxon>Spermatophyta</taxon>
        <taxon>Magnoliopsida</taxon>
        <taxon>eudicotyledons</taxon>
        <taxon>Gunneridae</taxon>
        <taxon>Pentapetalae</taxon>
        <taxon>asterids</taxon>
        <taxon>lamiids</taxon>
        <taxon>Solanales</taxon>
        <taxon>Solanaceae</taxon>
        <taxon>Solanoideae</taxon>
        <taxon>Solaneae</taxon>
        <taxon>Solanum</taxon>
        <taxon>Solanum subgen. Lycopersicon</taxon>
    </lineage>
</organism>
<accession>A0A3Q7JE55</accession>
<protein>
    <submittedName>
        <fullName evidence="1">Uncharacterized protein</fullName>
    </submittedName>
</protein>
<dbReference type="PaxDb" id="4081-Solyc12g100210.1.1"/>
<name>A0A3Q7JE55_SOLLC</name>
<evidence type="ECO:0000313" key="2">
    <source>
        <dbReference type="Proteomes" id="UP000004994"/>
    </source>
</evidence>